<keyword evidence="2" id="KW-0540">Nuclease</keyword>
<dbReference type="SMART" id="SM00507">
    <property type="entry name" value="HNHc"/>
    <property type="match status" value="1"/>
</dbReference>
<feature type="domain" description="HNH nuclease" evidence="1">
    <location>
        <begin position="42"/>
        <end position="98"/>
    </location>
</feature>
<evidence type="ECO:0000259" key="1">
    <source>
        <dbReference type="SMART" id="SM00507"/>
    </source>
</evidence>
<gene>
    <name evidence="2" type="ORF">HXZ27_02150</name>
</gene>
<dbReference type="KEGG" id="mcab:HXZ27_02150"/>
<proteinExistence type="predicted"/>
<dbReference type="GO" id="GO:0003676">
    <property type="term" value="F:nucleic acid binding"/>
    <property type="evidence" value="ECO:0007669"/>
    <property type="project" value="InterPro"/>
</dbReference>
<dbReference type="Gene3D" id="1.10.30.50">
    <property type="match status" value="1"/>
</dbReference>
<protein>
    <submittedName>
        <fullName evidence="2">HNH endonuclease</fullName>
    </submittedName>
</protein>
<dbReference type="GO" id="GO:0004519">
    <property type="term" value="F:endonuclease activity"/>
    <property type="evidence" value="ECO:0007669"/>
    <property type="project" value="UniProtKB-KW"/>
</dbReference>
<dbReference type="InterPro" id="IPR003615">
    <property type="entry name" value="HNH_nuc"/>
</dbReference>
<keyword evidence="2" id="KW-0255">Endonuclease</keyword>
<dbReference type="EMBL" id="CP058322">
    <property type="protein sequence ID" value="QLD23183.1"/>
    <property type="molecule type" value="Genomic_DNA"/>
</dbReference>
<accession>A0A7H8XDQ1</accession>
<dbReference type="Proteomes" id="UP000509335">
    <property type="component" value="Chromosome"/>
</dbReference>
<dbReference type="InterPro" id="IPR002711">
    <property type="entry name" value="HNH"/>
</dbReference>
<dbReference type="GO" id="GO:0008270">
    <property type="term" value="F:zinc ion binding"/>
    <property type="evidence" value="ECO:0007669"/>
    <property type="project" value="InterPro"/>
</dbReference>
<dbReference type="Pfam" id="PF01844">
    <property type="entry name" value="HNH"/>
    <property type="match status" value="1"/>
</dbReference>
<keyword evidence="2" id="KW-0378">Hydrolase</keyword>
<name>A0A7H8XDQ1_9ACTN</name>
<evidence type="ECO:0000313" key="3">
    <source>
        <dbReference type="Proteomes" id="UP000509335"/>
    </source>
</evidence>
<dbReference type="AlphaFoldDB" id="A0A7H8XDQ1"/>
<organism evidence="2 3">
    <name type="scientific">Micromonospora carbonacea</name>
    <dbReference type="NCBI Taxonomy" id="47853"/>
    <lineage>
        <taxon>Bacteria</taxon>
        <taxon>Bacillati</taxon>
        <taxon>Actinomycetota</taxon>
        <taxon>Actinomycetes</taxon>
        <taxon>Micromonosporales</taxon>
        <taxon>Micromonosporaceae</taxon>
        <taxon>Micromonospora</taxon>
    </lineage>
</organism>
<reference evidence="2 3" key="1">
    <citation type="submission" date="2020-07" db="EMBL/GenBank/DDBJ databases">
        <title>A bifunctional nitrone conjugated secondary metabolite targeting the ribosome.</title>
        <authorList>
            <person name="Limbrick E.M."/>
            <person name="Graf M."/>
            <person name="Derewacz D.K."/>
            <person name="Nguyen F."/>
            <person name="Spraggins J.M."/>
            <person name="Wieland M."/>
            <person name="Ynigez-Gutierrez A.E."/>
            <person name="Reisman B.J."/>
            <person name="Zinshteyn B."/>
            <person name="McCulloch K."/>
            <person name="Iverson T.M."/>
            <person name="Green R."/>
            <person name="Wilson D.N."/>
            <person name="Bachmann B.O."/>
        </authorList>
    </citation>
    <scope>NUCLEOTIDE SEQUENCE [LARGE SCALE GENOMIC DNA]</scope>
    <source>
        <strain evidence="3">aurantiaca</strain>
    </source>
</reference>
<dbReference type="CDD" id="cd00085">
    <property type="entry name" value="HNHc"/>
    <property type="match status" value="1"/>
</dbReference>
<evidence type="ECO:0000313" key="2">
    <source>
        <dbReference type="EMBL" id="QLD23183.1"/>
    </source>
</evidence>
<sequence>MRRLIKAPKPAILETNGAGWTKEYAEAALAGTERPKRWGHRQIRLALTHETGKRCAYCDANMMAVTTGNVEHILPRARHPELVVDWDNLTLACPRCNNTKKDYCDHTFPLLNPYTDDPDEHLIFVGSLVFSRPGSDVGAVTVLKLGLSRSDLVEARKRRLESISSLLDNWARAHGALKEAIRDVIREDVADGEFRKSVEALLRECRFPLDEES</sequence>